<organism evidence="2 3">
    <name type="scientific">Amnibacterium kyonggiense</name>
    <dbReference type="NCBI Taxonomy" id="595671"/>
    <lineage>
        <taxon>Bacteria</taxon>
        <taxon>Bacillati</taxon>
        <taxon>Actinomycetota</taxon>
        <taxon>Actinomycetes</taxon>
        <taxon>Micrococcales</taxon>
        <taxon>Microbacteriaceae</taxon>
        <taxon>Amnibacterium</taxon>
    </lineage>
</organism>
<evidence type="ECO:0000256" key="1">
    <source>
        <dbReference type="SAM" id="Phobius"/>
    </source>
</evidence>
<keyword evidence="3" id="KW-1185">Reference proteome</keyword>
<gene>
    <name evidence="2" type="ORF">CLV52_1335</name>
</gene>
<sequence length="83" mass="9197">MLRPRIADDHRSGRTRIGLGAHDQRIMGHHGCMTRLDPDDLSGEASYSVRRETPGQVLWNRISVTGGLFATAMVSALLLGRKR</sequence>
<dbReference type="EMBL" id="SOAM01000001">
    <property type="protein sequence ID" value="TDS80766.1"/>
    <property type="molecule type" value="Genomic_DNA"/>
</dbReference>
<evidence type="ECO:0000313" key="2">
    <source>
        <dbReference type="EMBL" id="TDS80766.1"/>
    </source>
</evidence>
<keyword evidence="1" id="KW-1133">Transmembrane helix</keyword>
<comment type="caution">
    <text evidence="2">The sequence shown here is derived from an EMBL/GenBank/DDBJ whole genome shotgun (WGS) entry which is preliminary data.</text>
</comment>
<keyword evidence="1" id="KW-0472">Membrane</keyword>
<evidence type="ECO:0000313" key="3">
    <source>
        <dbReference type="Proteomes" id="UP000295344"/>
    </source>
</evidence>
<proteinExistence type="predicted"/>
<protein>
    <submittedName>
        <fullName evidence="2">Uncharacterized protein</fullName>
    </submittedName>
</protein>
<feature type="transmembrane region" description="Helical" evidence="1">
    <location>
        <begin position="58"/>
        <end position="79"/>
    </location>
</feature>
<dbReference type="AlphaFoldDB" id="A0A4R7FSI9"/>
<reference evidence="2 3" key="1">
    <citation type="submission" date="2019-03" db="EMBL/GenBank/DDBJ databases">
        <title>Genomic Encyclopedia of Archaeal and Bacterial Type Strains, Phase II (KMG-II): from individual species to whole genera.</title>
        <authorList>
            <person name="Goeker M."/>
        </authorList>
    </citation>
    <scope>NUCLEOTIDE SEQUENCE [LARGE SCALE GENOMIC DNA]</scope>
    <source>
        <strain evidence="2 3">DSM 24782</strain>
    </source>
</reference>
<name>A0A4R7FSI9_9MICO</name>
<dbReference type="Proteomes" id="UP000295344">
    <property type="component" value="Unassembled WGS sequence"/>
</dbReference>
<accession>A0A4R7FSI9</accession>
<keyword evidence="1" id="KW-0812">Transmembrane</keyword>